<dbReference type="SMART" id="SM00490">
    <property type="entry name" value="HELICc"/>
    <property type="match status" value="1"/>
</dbReference>
<evidence type="ECO:0000256" key="6">
    <source>
        <dbReference type="ARBA" id="ARBA00022840"/>
    </source>
</evidence>
<dbReference type="SMART" id="SM00343">
    <property type="entry name" value="ZnF_C2HC"/>
    <property type="match status" value="1"/>
</dbReference>
<dbReference type="Proteomes" id="UP000887116">
    <property type="component" value="Unassembled WGS sequence"/>
</dbReference>
<evidence type="ECO:0000256" key="13">
    <source>
        <dbReference type="PROSITE-ProRule" id="PRU00047"/>
    </source>
</evidence>
<keyword evidence="13" id="KW-0862">Zinc</keyword>
<dbReference type="GO" id="GO:0043138">
    <property type="term" value="F:3'-5' DNA helicase activity"/>
    <property type="evidence" value="ECO:0007669"/>
    <property type="project" value="UniProtKB-EC"/>
</dbReference>
<dbReference type="Gene3D" id="1.10.10.1460">
    <property type="match status" value="1"/>
</dbReference>
<dbReference type="GO" id="GO:0003677">
    <property type="term" value="F:DNA binding"/>
    <property type="evidence" value="ECO:0007669"/>
    <property type="project" value="UniProtKB-KW"/>
</dbReference>
<organism evidence="18 19">
    <name type="scientific">Trichonephila clavata</name>
    <name type="common">Joro spider</name>
    <name type="synonym">Nephila clavata</name>
    <dbReference type="NCBI Taxonomy" id="2740835"/>
    <lineage>
        <taxon>Eukaryota</taxon>
        <taxon>Metazoa</taxon>
        <taxon>Ecdysozoa</taxon>
        <taxon>Arthropoda</taxon>
        <taxon>Chelicerata</taxon>
        <taxon>Arachnida</taxon>
        <taxon>Araneae</taxon>
        <taxon>Araneomorphae</taxon>
        <taxon>Entelegynae</taxon>
        <taxon>Araneoidea</taxon>
        <taxon>Nephilidae</taxon>
        <taxon>Trichonephila</taxon>
    </lineage>
</organism>
<evidence type="ECO:0000256" key="2">
    <source>
        <dbReference type="ARBA" id="ARBA00005446"/>
    </source>
</evidence>
<comment type="subcellular location">
    <subcellularLocation>
        <location evidence="1">Nucleus</location>
    </subcellularLocation>
</comment>
<dbReference type="EMBL" id="BMAO01028868">
    <property type="protein sequence ID" value="GFR27876.1"/>
    <property type="molecule type" value="Genomic_DNA"/>
</dbReference>
<dbReference type="Gene3D" id="3.40.50.300">
    <property type="entry name" value="P-loop containing nucleotide triphosphate hydrolases"/>
    <property type="match status" value="2"/>
</dbReference>
<dbReference type="GO" id="GO:0016787">
    <property type="term" value="F:hydrolase activity"/>
    <property type="evidence" value="ECO:0007669"/>
    <property type="project" value="UniProtKB-KW"/>
</dbReference>
<protein>
    <recommendedName>
        <fullName evidence="11">DNA 3'-5' helicase</fullName>
        <ecNumber evidence="11">5.6.2.4</ecNumber>
    </recommendedName>
</protein>
<dbReference type="InterPro" id="IPR004589">
    <property type="entry name" value="DNA_helicase_ATP-dep_RecQ"/>
</dbReference>
<keyword evidence="3" id="KW-0547">Nucleotide-binding</keyword>
<feature type="domain" description="Helicase ATP-binding" evidence="16">
    <location>
        <begin position="575"/>
        <end position="751"/>
    </location>
</feature>
<dbReference type="GO" id="GO:0008270">
    <property type="term" value="F:zinc ion binding"/>
    <property type="evidence" value="ECO:0007669"/>
    <property type="project" value="UniProtKB-KW"/>
</dbReference>
<dbReference type="InterPro" id="IPR001878">
    <property type="entry name" value="Znf_CCHC"/>
</dbReference>
<dbReference type="PROSITE" id="PS50158">
    <property type="entry name" value="ZF_CCHC"/>
    <property type="match status" value="1"/>
</dbReference>
<evidence type="ECO:0000313" key="19">
    <source>
        <dbReference type="Proteomes" id="UP000887116"/>
    </source>
</evidence>
<dbReference type="InterPro" id="IPR021110">
    <property type="entry name" value="DNA_rep_checkpnt_protein"/>
</dbReference>
<evidence type="ECO:0000259" key="16">
    <source>
        <dbReference type="PROSITE" id="PS51192"/>
    </source>
</evidence>
<comment type="catalytic activity">
    <reaction evidence="10">
        <text>Couples ATP hydrolysis with the unwinding of duplex DNA by translocating in the 3'-5' direction.</text>
        <dbReference type="EC" id="5.6.2.4"/>
    </reaction>
</comment>
<keyword evidence="7" id="KW-0238">DNA-binding</keyword>
<dbReference type="GO" id="GO:0000724">
    <property type="term" value="P:double-strand break repair via homologous recombination"/>
    <property type="evidence" value="ECO:0007669"/>
    <property type="project" value="TreeGrafter"/>
</dbReference>
<evidence type="ECO:0000259" key="17">
    <source>
        <dbReference type="PROSITE" id="PS51194"/>
    </source>
</evidence>
<dbReference type="AlphaFoldDB" id="A0A8X6K2H2"/>
<dbReference type="Pfam" id="PF00098">
    <property type="entry name" value="zf-CCHC"/>
    <property type="match status" value="1"/>
</dbReference>
<dbReference type="NCBIfam" id="TIGR00614">
    <property type="entry name" value="recQ_fam"/>
    <property type="match status" value="1"/>
</dbReference>
<evidence type="ECO:0000313" key="18">
    <source>
        <dbReference type="EMBL" id="GFR27876.1"/>
    </source>
</evidence>
<comment type="catalytic activity">
    <reaction evidence="12">
        <text>ATP + H2O = ADP + phosphate + H(+)</text>
        <dbReference type="Rhea" id="RHEA:13065"/>
        <dbReference type="ChEBI" id="CHEBI:15377"/>
        <dbReference type="ChEBI" id="CHEBI:15378"/>
        <dbReference type="ChEBI" id="CHEBI:30616"/>
        <dbReference type="ChEBI" id="CHEBI:43474"/>
        <dbReference type="ChEBI" id="CHEBI:456216"/>
    </reaction>
</comment>
<dbReference type="FunFam" id="3.40.50.300:FF:000772">
    <property type="entry name" value="ATP-dependent DNA helicase Q4"/>
    <property type="match status" value="1"/>
</dbReference>
<dbReference type="SMART" id="SM00487">
    <property type="entry name" value="DEXDc"/>
    <property type="match status" value="1"/>
</dbReference>
<keyword evidence="13" id="KW-0863">Zinc-finger</keyword>
<dbReference type="PANTHER" id="PTHR13710:SF108">
    <property type="entry name" value="ATP-DEPENDENT DNA HELICASE Q4"/>
    <property type="match status" value="1"/>
</dbReference>
<comment type="similarity">
    <text evidence="2">Belongs to the helicase family. RecQ subfamily.</text>
</comment>
<evidence type="ECO:0000256" key="9">
    <source>
        <dbReference type="ARBA" id="ARBA00023242"/>
    </source>
</evidence>
<keyword evidence="4" id="KW-0378">Hydrolase</keyword>
<keyword evidence="13" id="KW-0479">Metal-binding</keyword>
<dbReference type="PANTHER" id="PTHR13710">
    <property type="entry name" value="DNA HELICASE RECQ FAMILY MEMBER"/>
    <property type="match status" value="1"/>
</dbReference>
<dbReference type="PROSITE" id="PS51194">
    <property type="entry name" value="HELICASE_CTER"/>
    <property type="match status" value="1"/>
</dbReference>
<feature type="compositionally biased region" description="Polar residues" evidence="14">
    <location>
        <begin position="516"/>
        <end position="533"/>
    </location>
</feature>
<dbReference type="OrthoDB" id="18781at2759"/>
<dbReference type="Pfam" id="PF11719">
    <property type="entry name" value="Drc1-Sld2"/>
    <property type="match status" value="1"/>
</dbReference>
<comment type="caution">
    <text evidence="18">The sequence shown here is derived from an EMBL/GenBank/DDBJ whole genome shotgun (WGS) entry which is preliminary data.</text>
</comment>
<evidence type="ECO:0000256" key="11">
    <source>
        <dbReference type="ARBA" id="ARBA00034808"/>
    </source>
</evidence>
<feature type="region of interest" description="Disordered" evidence="14">
    <location>
        <begin position="262"/>
        <end position="284"/>
    </location>
</feature>
<dbReference type="GO" id="GO:0005634">
    <property type="term" value="C:nucleus"/>
    <property type="evidence" value="ECO:0007669"/>
    <property type="project" value="UniProtKB-SubCell"/>
</dbReference>
<keyword evidence="8" id="KW-0413">Isomerase</keyword>
<reference evidence="18" key="1">
    <citation type="submission" date="2020-07" db="EMBL/GenBank/DDBJ databases">
        <title>Multicomponent nature underlies the extraordinary mechanical properties of spider dragline silk.</title>
        <authorList>
            <person name="Kono N."/>
            <person name="Nakamura H."/>
            <person name="Mori M."/>
            <person name="Yoshida Y."/>
            <person name="Ohtoshi R."/>
            <person name="Malay A.D."/>
            <person name="Moran D.A.P."/>
            <person name="Tomita M."/>
            <person name="Numata K."/>
            <person name="Arakawa K."/>
        </authorList>
    </citation>
    <scope>NUCLEOTIDE SEQUENCE</scope>
</reference>
<dbReference type="Gene3D" id="4.10.60.10">
    <property type="entry name" value="Zinc finger, CCHC-type"/>
    <property type="match status" value="1"/>
</dbReference>
<dbReference type="EC" id="5.6.2.4" evidence="11"/>
<accession>A0A8X6K2H2</accession>
<dbReference type="Pfam" id="PF00271">
    <property type="entry name" value="Helicase_C"/>
    <property type="match status" value="1"/>
</dbReference>
<dbReference type="GO" id="GO:0005694">
    <property type="term" value="C:chromosome"/>
    <property type="evidence" value="ECO:0007669"/>
    <property type="project" value="TreeGrafter"/>
</dbReference>
<feature type="compositionally biased region" description="Basic and acidic residues" evidence="14">
    <location>
        <begin position="274"/>
        <end position="284"/>
    </location>
</feature>
<dbReference type="InterPro" id="IPR001650">
    <property type="entry name" value="Helicase_C-like"/>
</dbReference>
<sequence>MSGIDENELKILKVQVKTWELEFLRLNSKKPSKEDIEQAPAKIKEAYRNYWKLKSKIESEKNSVWSEKFNKCHQKSKNEGQNSSIQLFCNKIKQKSNIASNSDSLIQKCKEITKHKKRKSLTNTIDFSKLNESLEINRNDFANPVVTNEELISISNDLPLLTNCFKDQDNLQSVHDIPINGVIEEVNNIDTAMKFDDIKTPVRVIEPQYVNKRSSNANILYSSINFVHSPKTLRFKQDIDENWLKRCNENILKTSELPLCKSSDEISESSNSQKESEYNVESKMHHSPLIASEGFTKTLVPFETKTKNLEEILDIIPNESVINMNNNIDNSPNKNSNEDKNLTENKMRHAHMNNPSSYQTKSDCELPNSKTNDFSEEYKKQGKKRKLSSVTISNTSHKANHLKRKIAAGTLNENYVSLNIKKKKFSRGHRPVNIKKLKWNKWKQLKKTAGNNGNIPIITGCFKCGQLGHWARQCNVSTISKETELFEEENVDDIPLPTLEEAAKLAQEANKNLLTENVSKNSKLPSGSNSKNTVGKEETGALSDINTIDGSNDFLTLDEIDTAKIVVKPLFETSNNGKPICLSTLVVLPTGSGKSLCYQLPAYMYAKHSKSLAIVVSPLVSLMEDQVTGLPSCIHAVCLHSGMTDIQKNNAMKDITNGVAQILLVSPEAIINRYTFFDLILNSDMPPISFVCIDEVHCISQWSHNFRPSYLQLYKVLTKQLRVKCILGLTATATQSTIKDIISNLDLMDVDNSVIGCTNIPQNLLLSVSKDKDKDRALIQLLNGDRFHKCSSIIIYCIRRNETERLAALIRTCMQDEIQSEDDQKIKKTKSKKRCFAWTAEAYHAGLPPPRRRSIQKKFMSGKLRIVIATVAFGMGLDKSDVRAIIHYNMPKNFESYVQEIGRAGRDGLDSHCHLFLDSEGNDLWEQQRHIYSNSIDRHSLRKLLKKVFVPCKCISIKEPAGDSANDAQSNNICPKHEVAFSINETVQELDIKQEKPSIGTAIALDTENGKQKEMGSNLTFPIVKITSMIRWKSAQLKRDLKQLQWNGMKRKTGVMVEFSDLAFHVLSPGNLSGEENDAILDFLHSKVLTTEKTELQNLKLLFSMFQKYSLSHYWECCDEINLEYSEGIKASINKYFARSDLLSDELSNIMDKTLDEISNEVDISYTKSLIKELINIHHDQNFTGRAVARIFHGITSPCFPSEVWGKVRKFWRCLLHVNFNIIIKLANEELRNLR</sequence>
<feature type="domain" description="CCHC-type" evidence="15">
    <location>
        <begin position="461"/>
        <end position="474"/>
    </location>
</feature>
<dbReference type="CDD" id="cd22289">
    <property type="entry name" value="RecQL4_SLD2_NTD"/>
    <property type="match status" value="1"/>
</dbReference>
<dbReference type="SUPFAM" id="SSF57756">
    <property type="entry name" value="Retrovirus zinc finger-like domains"/>
    <property type="match status" value="1"/>
</dbReference>
<gene>
    <name evidence="18" type="primary">Recql4</name>
    <name evidence="18" type="ORF">TNCT_565951</name>
</gene>
<keyword evidence="9" id="KW-0539">Nucleus</keyword>
<dbReference type="GO" id="GO:0006260">
    <property type="term" value="P:DNA replication"/>
    <property type="evidence" value="ECO:0007669"/>
    <property type="project" value="InterPro"/>
</dbReference>
<dbReference type="Pfam" id="PF00270">
    <property type="entry name" value="DEAD"/>
    <property type="match status" value="1"/>
</dbReference>
<dbReference type="GO" id="GO:0005524">
    <property type="term" value="F:ATP binding"/>
    <property type="evidence" value="ECO:0007669"/>
    <property type="project" value="UniProtKB-KW"/>
</dbReference>
<evidence type="ECO:0000256" key="8">
    <source>
        <dbReference type="ARBA" id="ARBA00023235"/>
    </source>
</evidence>
<evidence type="ECO:0000256" key="3">
    <source>
        <dbReference type="ARBA" id="ARBA00022741"/>
    </source>
</evidence>
<dbReference type="PROSITE" id="PS51192">
    <property type="entry name" value="HELICASE_ATP_BIND_1"/>
    <property type="match status" value="1"/>
</dbReference>
<evidence type="ECO:0000256" key="5">
    <source>
        <dbReference type="ARBA" id="ARBA00022806"/>
    </source>
</evidence>
<dbReference type="CDD" id="cd18794">
    <property type="entry name" value="SF2_C_RecQ"/>
    <property type="match status" value="1"/>
</dbReference>
<dbReference type="InterPro" id="IPR027417">
    <property type="entry name" value="P-loop_NTPase"/>
</dbReference>
<evidence type="ECO:0000256" key="10">
    <source>
        <dbReference type="ARBA" id="ARBA00034617"/>
    </source>
</evidence>
<dbReference type="GO" id="GO:0005737">
    <property type="term" value="C:cytoplasm"/>
    <property type="evidence" value="ECO:0007669"/>
    <property type="project" value="TreeGrafter"/>
</dbReference>
<evidence type="ECO:0000256" key="7">
    <source>
        <dbReference type="ARBA" id="ARBA00023125"/>
    </source>
</evidence>
<dbReference type="InterPro" id="IPR014001">
    <property type="entry name" value="Helicase_ATP-bd"/>
</dbReference>
<dbReference type="GO" id="GO:0009378">
    <property type="term" value="F:four-way junction helicase activity"/>
    <property type="evidence" value="ECO:0007669"/>
    <property type="project" value="TreeGrafter"/>
</dbReference>
<name>A0A8X6K2H2_TRICU</name>
<evidence type="ECO:0000259" key="15">
    <source>
        <dbReference type="PROSITE" id="PS50158"/>
    </source>
</evidence>
<evidence type="ECO:0000256" key="4">
    <source>
        <dbReference type="ARBA" id="ARBA00022801"/>
    </source>
</evidence>
<evidence type="ECO:0000256" key="12">
    <source>
        <dbReference type="ARBA" id="ARBA00049360"/>
    </source>
</evidence>
<keyword evidence="6" id="KW-0067">ATP-binding</keyword>
<dbReference type="InterPro" id="IPR036875">
    <property type="entry name" value="Znf_CCHC_sf"/>
</dbReference>
<feature type="region of interest" description="Disordered" evidence="14">
    <location>
        <begin position="516"/>
        <end position="538"/>
    </location>
</feature>
<dbReference type="InterPro" id="IPR011545">
    <property type="entry name" value="DEAD/DEAH_box_helicase_dom"/>
</dbReference>
<dbReference type="SUPFAM" id="SSF52540">
    <property type="entry name" value="P-loop containing nucleoside triphosphate hydrolases"/>
    <property type="match status" value="1"/>
</dbReference>
<feature type="domain" description="Helicase C-terminal" evidence="17">
    <location>
        <begin position="773"/>
        <end position="949"/>
    </location>
</feature>
<keyword evidence="5 18" id="KW-0347">Helicase</keyword>
<evidence type="ECO:0000256" key="1">
    <source>
        <dbReference type="ARBA" id="ARBA00004123"/>
    </source>
</evidence>
<keyword evidence="19" id="KW-1185">Reference proteome</keyword>
<dbReference type="FunFam" id="3.40.50.300:FF:001084">
    <property type="entry name" value="RecQ like helicase 4"/>
    <property type="match status" value="1"/>
</dbReference>
<proteinExistence type="inferred from homology"/>
<evidence type="ECO:0000256" key="14">
    <source>
        <dbReference type="SAM" id="MobiDB-lite"/>
    </source>
</evidence>